<evidence type="ECO:0000313" key="1">
    <source>
        <dbReference type="EMBL" id="JAH53395.1"/>
    </source>
</evidence>
<reference evidence="1" key="2">
    <citation type="journal article" date="2015" name="Fish Shellfish Immunol.">
        <title>Early steps in the European eel (Anguilla anguilla)-Vibrio vulnificus interaction in the gills: Role of the RtxA13 toxin.</title>
        <authorList>
            <person name="Callol A."/>
            <person name="Pajuelo D."/>
            <person name="Ebbesson L."/>
            <person name="Teles M."/>
            <person name="MacKenzie S."/>
            <person name="Amaro C."/>
        </authorList>
    </citation>
    <scope>NUCLEOTIDE SEQUENCE</scope>
</reference>
<dbReference type="EMBL" id="GBXM01055182">
    <property type="protein sequence ID" value="JAH53395.1"/>
    <property type="molecule type" value="Transcribed_RNA"/>
</dbReference>
<name>A0A0E9TKK6_ANGAN</name>
<dbReference type="AlphaFoldDB" id="A0A0E9TKK6"/>
<protein>
    <submittedName>
        <fullName evidence="1">Uncharacterized protein</fullName>
    </submittedName>
</protein>
<accession>A0A0E9TKK6</accession>
<organism evidence="1">
    <name type="scientific">Anguilla anguilla</name>
    <name type="common">European freshwater eel</name>
    <name type="synonym">Muraena anguilla</name>
    <dbReference type="NCBI Taxonomy" id="7936"/>
    <lineage>
        <taxon>Eukaryota</taxon>
        <taxon>Metazoa</taxon>
        <taxon>Chordata</taxon>
        <taxon>Craniata</taxon>
        <taxon>Vertebrata</taxon>
        <taxon>Euteleostomi</taxon>
        <taxon>Actinopterygii</taxon>
        <taxon>Neopterygii</taxon>
        <taxon>Teleostei</taxon>
        <taxon>Anguilliformes</taxon>
        <taxon>Anguillidae</taxon>
        <taxon>Anguilla</taxon>
    </lineage>
</organism>
<proteinExistence type="predicted"/>
<sequence length="18" mass="2000">MKSSWGPNSTQPQVPDLK</sequence>
<reference evidence="1" key="1">
    <citation type="submission" date="2014-11" db="EMBL/GenBank/DDBJ databases">
        <authorList>
            <person name="Amaro Gonzalez C."/>
        </authorList>
    </citation>
    <scope>NUCLEOTIDE SEQUENCE</scope>
</reference>